<evidence type="ECO:0000313" key="6">
    <source>
        <dbReference type="EMBL" id="MBU8875827.1"/>
    </source>
</evidence>
<dbReference type="Pfam" id="PF03466">
    <property type="entry name" value="LysR_substrate"/>
    <property type="match status" value="1"/>
</dbReference>
<evidence type="ECO:0000256" key="3">
    <source>
        <dbReference type="ARBA" id="ARBA00023125"/>
    </source>
</evidence>
<dbReference type="InterPro" id="IPR058163">
    <property type="entry name" value="LysR-type_TF_proteobact-type"/>
</dbReference>
<comment type="similarity">
    <text evidence="1">Belongs to the LysR transcriptional regulatory family.</text>
</comment>
<dbReference type="Pfam" id="PF00126">
    <property type="entry name" value="HTH_1"/>
    <property type="match status" value="1"/>
</dbReference>
<keyword evidence="7" id="KW-1185">Reference proteome</keyword>
<sequence length="324" mass="36084">MVTIPTRKTKIPNILGDWDDVRFFLAVAKTGSFSAAATQLNTKQTTVGRRIQALERRLGAKLFDRHRHGMEVTPAARGVLVQAESMMSNATAIERHLAGLDREMAGIVRIAATEGIAAHWLVPRLGVLRRTHPDIIVQVIAGDQVLDLATRQADLAIRFFRPTSNQLVAARVGQVNMSIFAAPSYIEHYGLPQKLEDMREHHVVDHTTLHSLPAMKPWSEVVERSTSVVLRTNSSYAAMEAVQTGYGISVFPDYIAKSSNLVAAPIDLKIVRDIWLVSHEETNKGARIRTVIDYVREQFRKDEREWFSTTPRSRSGSNSSIVAA</sequence>
<evidence type="ECO:0000259" key="5">
    <source>
        <dbReference type="PROSITE" id="PS50931"/>
    </source>
</evidence>
<proteinExistence type="inferred from homology"/>
<dbReference type="PANTHER" id="PTHR30537:SF3">
    <property type="entry name" value="TRANSCRIPTIONAL REGULATORY PROTEIN"/>
    <property type="match status" value="1"/>
</dbReference>
<keyword evidence="4" id="KW-0804">Transcription</keyword>
<feature type="domain" description="HTH lysR-type" evidence="5">
    <location>
        <begin position="17"/>
        <end position="73"/>
    </location>
</feature>
<comment type="caution">
    <text evidence="6">The sequence shown here is derived from an EMBL/GenBank/DDBJ whole genome shotgun (WGS) entry which is preliminary data.</text>
</comment>
<accession>A0ABS6IMK7</accession>
<evidence type="ECO:0000256" key="4">
    <source>
        <dbReference type="ARBA" id="ARBA00023163"/>
    </source>
</evidence>
<dbReference type="EMBL" id="JAHOPB010000002">
    <property type="protein sequence ID" value="MBU8875827.1"/>
    <property type="molecule type" value="Genomic_DNA"/>
</dbReference>
<gene>
    <name evidence="6" type="ORF">KQ910_18790</name>
</gene>
<name>A0ABS6IMK7_9HYPH</name>
<keyword evidence="2" id="KW-0805">Transcription regulation</keyword>
<dbReference type="InterPro" id="IPR005119">
    <property type="entry name" value="LysR_subst-bd"/>
</dbReference>
<dbReference type="Proteomes" id="UP000727907">
    <property type="component" value="Unassembled WGS sequence"/>
</dbReference>
<evidence type="ECO:0000313" key="7">
    <source>
        <dbReference type="Proteomes" id="UP000727907"/>
    </source>
</evidence>
<keyword evidence="3" id="KW-0238">DNA-binding</keyword>
<dbReference type="PANTHER" id="PTHR30537">
    <property type="entry name" value="HTH-TYPE TRANSCRIPTIONAL REGULATOR"/>
    <property type="match status" value="1"/>
</dbReference>
<reference evidence="6 7" key="1">
    <citation type="submission" date="2021-06" db="EMBL/GenBank/DDBJ databases">
        <authorList>
            <person name="Lee D.H."/>
        </authorList>
    </citation>
    <scope>NUCLEOTIDE SEQUENCE [LARGE SCALE GENOMIC DNA]</scope>
    <source>
        <strain evidence="6 7">MMS21-HV4-11</strain>
    </source>
</reference>
<dbReference type="InterPro" id="IPR000847">
    <property type="entry name" value="LysR_HTH_N"/>
</dbReference>
<evidence type="ECO:0000256" key="1">
    <source>
        <dbReference type="ARBA" id="ARBA00009437"/>
    </source>
</evidence>
<dbReference type="RefSeq" id="WP_216964174.1">
    <property type="nucleotide sequence ID" value="NZ_JAHOPB010000002.1"/>
</dbReference>
<evidence type="ECO:0000256" key="2">
    <source>
        <dbReference type="ARBA" id="ARBA00023015"/>
    </source>
</evidence>
<dbReference type="PROSITE" id="PS50931">
    <property type="entry name" value="HTH_LYSR"/>
    <property type="match status" value="1"/>
</dbReference>
<organism evidence="6 7">
    <name type="scientific">Reyranella humidisoli</name>
    <dbReference type="NCBI Taxonomy" id="2849149"/>
    <lineage>
        <taxon>Bacteria</taxon>
        <taxon>Pseudomonadati</taxon>
        <taxon>Pseudomonadota</taxon>
        <taxon>Alphaproteobacteria</taxon>
        <taxon>Hyphomicrobiales</taxon>
        <taxon>Reyranellaceae</taxon>
        <taxon>Reyranella</taxon>
    </lineage>
</organism>
<protein>
    <submittedName>
        <fullName evidence="6">LysR family transcriptional regulator</fullName>
    </submittedName>
</protein>